<dbReference type="InterPro" id="IPR043502">
    <property type="entry name" value="DNA/RNA_pol_sf"/>
</dbReference>
<feature type="domain" description="DNA-directed DNA polymerase family A palm" evidence="6">
    <location>
        <begin position="392"/>
        <end position="610"/>
    </location>
</feature>
<dbReference type="Gene3D" id="1.20.1060.10">
    <property type="entry name" value="Taq DNA Polymerase, Chain T, domain 4"/>
    <property type="match status" value="1"/>
</dbReference>
<evidence type="ECO:0000256" key="1">
    <source>
        <dbReference type="ARBA" id="ARBA00007705"/>
    </source>
</evidence>
<evidence type="ECO:0000256" key="3">
    <source>
        <dbReference type="ARBA" id="ARBA00020311"/>
    </source>
</evidence>
<evidence type="ECO:0000256" key="5">
    <source>
        <dbReference type="ARBA" id="ARBA00049244"/>
    </source>
</evidence>
<dbReference type="Gene3D" id="3.30.420.10">
    <property type="entry name" value="Ribonuclease H-like superfamily/Ribonuclease H"/>
    <property type="match status" value="1"/>
</dbReference>
<dbReference type="Gene3D" id="3.30.70.370">
    <property type="match status" value="1"/>
</dbReference>
<name>A0ABY6HBD5_9FIRM</name>
<comment type="catalytic activity">
    <reaction evidence="5">
        <text>DNA(n) + a 2'-deoxyribonucleoside 5'-triphosphate = DNA(n+1) + diphosphate</text>
        <dbReference type="Rhea" id="RHEA:22508"/>
        <dbReference type="Rhea" id="RHEA-COMP:17339"/>
        <dbReference type="Rhea" id="RHEA-COMP:17340"/>
        <dbReference type="ChEBI" id="CHEBI:33019"/>
        <dbReference type="ChEBI" id="CHEBI:61560"/>
        <dbReference type="ChEBI" id="CHEBI:173112"/>
        <dbReference type="EC" id="2.7.7.7"/>
    </reaction>
</comment>
<keyword evidence="4" id="KW-0235">DNA replication</keyword>
<gene>
    <name evidence="7" type="ORF">LNN31_10770</name>
</gene>
<keyword evidence="8" id="KW-1185">Reference proteome</keyword>
<reference evidence="7" key="1">
    <citation type="submission" date="2021-11" db="EMBL/GenBank/DDBJ databases">
        <title>Isoprene-degrading acetogen.</title>
        <authorList>
            <person name="Yang Y."/>
            <person name="Jin H."/>
            <person name="Yan J."/>
        </authorList>
    </citation>
    <scope>NUCLEOTIDE SEQUENCE</scope>
    <source>
        <strain evidence="7">Berkeley</strain>
    </source>
</reference>
<dbReference type="Proteomes" id="UP001163550">
    <property type="component" value="Chromosome"/>
</dbReference>
<dbReference type="SMART" id="SM00482">
    <property type="entry name" value="POLAc"/>
    <property type="match status" value="1"/>
</dbReference>
<dbReference type="InterPro" id="IPR002562">
    <property type="entry name" value="3'-5'_exonuclease_dom"/>
</dbReference>
<evidence type="ECO:0000259" key="6">
    <source>
        <dbReference type="SMART" id="SM00482"/>
    </source>
</evidence>
<dbReference type="InterPro" id="IPR001098">
    <property type="entry name" value="DNA-dir_DNA_pol_A_palm_dom"/>
</dbReference>
<comment type="similarity">
    <text evidence="1">Belongs to the DNA polymerase type-A family.</text>
</comment>
<accession>A0ABY6HBD5</accession>
<dbReference type="EMBL" id="CP087994">
    <property type="protein sequence ID" value="UYO61269.1"/>
    <property type="molecule type" value="Genomic_DNA"/>
</dbReference>
<dbReference type="SUPFAM" id="SSF53098">
    <property type="entry name" value="Ribonuclease H-like"/>
    <property type="match status" value="1"/>
</dbReference>
<dbReference type="EC" id="2.7.7.7" evidence="2"/>
<dbReference type="PANTHER" id="PTHR10133">
    <property type="entry name" value="DNA POLYMERASE I"/>
    <property type="match status" value="1"/>
</dbReference>
<dbReference type="RefSeq" id="WP_228883546.1">
    <property type="nucleotide sequence ID" value="NZ_CABIIK010000057.1"/>
</dbReference>
<evidence type="ECO:0000256" key="4">
    <source>
        <dbReference type="ARBA" id="ARBA00022705"/>
    </source>
</evidence>
<sequence length="661" mass="72094">MMTQQTKKPMTCKTLISVAQLAAYIKGATTVAFDFETAPKNGDQDKAALDPHQAEITGIALAVLPEKPPITAVYLPLRHRVGVNADPAAVLALLKATVFENPDCLKIAHNLCFESKFLLAEGIVLKPPVFDTIAGAQLILKDTSHFRRLNEAGLKWLVREWLGVELPSFLATVGDGNFCNLDPQAEKTAAYAGADAAFALKLWQFEQAWFLKCLPSHGQLLKTMESPVAIYTAMMEYAGVYIDMPLLSASQATIKKNQAVLKHTLEQSGQRRVNVGANAATNDFKTYLYDELSLPVLKTTATGKPSVDNEALDALMDYARENKPEVLGYLELVGEFRRLGKLFKTYLIGLGDAKNPVTGAIHTRFFPLGTETGRFSSQQPNCQNLPTGSIGGVNVRDLFVARPGKILVACDYSQIELRIGAWLTGDRAMRAVYQNGGDIHASTTAGVYGISMAEALDKEHPLYKERRTVAKNINFGIFYGLYPKGLKRILKLKAGLNLSLSACEAMIFNIHRAYPGLRPWQQAVIRQASYDQQIGTALGRKRCLPGLSDPDEAIVSHARRAALNHPIQGTAADILKLAMVRLLPLLAGNPGITPLLTVHDELVFEVANEVLDLSIASLKQIMEAQPFPGFDLPLVVEVSVGHRYGSLKPYAVDEGFEAAAA</sequence>
<dbReference type="InterPro" id="IPR012337">
    <property type="entry name" value="RNaseH-like_sf"/>
</dbReference>
<evidence type="ECO:0000313" key="8">
    <source>
        <dbReference type="Proteomes" id="UP001163550"/>
    </source>
</evidence>
<evidence type="ECO:0000313" key="7">
    <source>
        <dbReference type="EMBL" id="UYO61269.1"/>
    </source>
</evidence>
<evidence type="ECO:0000256" key="2">
    <source>
        <dbReference type="ARBA" id="ARBA00012417"/>
    </source>
</evidence>
<dbReference type="SUPFAM" id="SSF56672">
    <property type="entry name" value="DNA/RNA polymerases"/>
    <property type="match status" value="1"/>
</dbReference>
<dbReference type="Gene3D" id="1.10.150.20">
    <property type="entry name" value="5' to 3' exonuclease, C-terminal subdomain"/>
    <property type="match status" value="1"/>
</dbReference>
<dbReference type="Pfam" id="PF01612">
    <property type="entry name" value="DNA_pol_A_exo1"/>
    <property type="match status" value="1"/>
</dbReference>
<dbReference type="PANTHER" id="PTHR10133:SF27">
    <property type="entry name" value="DNA POLYMERASE NU"/>
    <property type="match status" value="1"/>
</dbReference>
<dbReference type="InterPro" id="IPR002298">
    <property type="entry name" value="DNA_polymerase_A"/>
</dbReference>
<proteinExistence type="inferred from homology"/>
<dbReference type="InterPro" id="IPR036397">
    <property type="entry name" value="RNaseH_sf"/>
</dbReference>
<dbReference type="Pfam" id="PF00476">
    <property type="entry name" value="DNA_pol_A"/>
    <property type="match status" value="1"/>
</dbReference>
<dbReference type="PRINTS" id="PR00868">
    <property type="entry name" value="DNAPOLI"/>
</dbReference>
<organism evidence="7 8">
    <name type="scientific">Acetobacterium wieringae</name>
    <dbReference type="NCBI Taxonomy" id="52694"/>
    <lineage>
        <taxon>Bacteria</taxon>
        <taxon>Bacillati</taxon>
        <taxon>Bacillota</taxon>
        <taxon>Clostridia</taxon>
        <taxon>Eubacteriales</taxon>
        <taxon>Eubacteriaceae</taxon>
        <taxon>Acetobacterium</taxon>
    </lineage>
</organism>
<protein>
    <recommendedName>
        <fullName evidence="3">DNA polymerase I</fullName>
        <ecNumber evidence="2">2.7.7.7</ecNumber>
    </recommendedName>
</protein>